<dbReference type="OMA" id="SATWTIT"/>
<organism evidence="12 13">
    <name type="scientific">Patiria miniata</name>
    <name type="common">Bat star</name>
    <name type="synonym">Asterina miniata</name>
    <dbReference type="NCBI Taxonomy" id="46514"/>
    <lineage>
        <taxon>Eukaryota</taxon>
        <taxon>Metazoa</taxon>
        <taxon>Echinodermata</taxon>
        <taxon>Eleutherozoa</taxon>
        <taxon>Asterozoa</taxon>
        <taxon>Asteroidea</taxon>
        <taxon>Valvatacea</taxon>
        <taxon>Valvatida</taxon>
        <taxon>Asterinidae</taxon>
        <taxon>Patiria</taxon>
    </lineage>
</organism>
<dbReference type="RefSeq" id="XP_038055205.1">
    <property type="nucleotide sequence ID" value="XM_038199277.1"/>
</dbReference>
<evidence type="ECO:0000256" key="10">
    <source>
        <dbReference type="SAM" id="Phobius"/>
    </source>
</evidence>
<evidence type="ECO:0000256" key="6">
    <source>
        <dbReference type="ARBA" id="ARBA00023136"/>
    </source>
</evidence>
<evidence type="ECO:0000256" key="5">
    <source>
        <dbReference type="ARBA" id="ARBA00023040"/>
    </source>
</evidence>
<dbReference type="InterPro" id="IPR017452">
    <property type="entry name" value="GPCR_Rhodpsn_7TM"/>
</dbReference>
<keyword evidence="3 9" id="KW-0812">Transmembrane</keyword>
<accession>A0A913ZVA7</accession>
<dbReference type="CDD" id="cd00637">
    <property type="entry name" value="7tm_classA_rhodopsin-like"/>
    <property type="match status" value="1"/>
</dbReference>
<keyword evidence="13" id="KW-1185">Reference proteome</keyword>
<name>A0A913ZVA7_PATMI</name>
<keyword evidence="6 10" id="KW-0472">Membrane</keyword>
<feature type="transmembrane region" description="Helical" evidence="10">
    <location>
        <begin position="189"/>
        <end position="210"/>
    </location>
</feature>
<dbReference type="GO" id="GO:0005886">
    <property type="term" value="C:plasma membrane"/>
    <property type="evidence" value="ECO:0007669"/>
    <property type="project" value="UniProtKB-SubCell"/>
</dbReference>
<feature type="transmembrane region" description="Helical" evidence="10">
    <location>
        <begin position="29"/>
        <end position="53"/>
    </location>
</feature>
<dbReference type="PRINTS" id="PR00237">
    <property type="entry name" value="GPCRRHODOPSN"/>
</dbReference>
<dbReference type="InterPro" id="IPR000276">
    <property type="entry name" value="GPCR_Rhodpsn"/>
</dbReference>
<keyword evidence="5 9" id="KW-0297">G-protein coupled receptor</keyword>
<dbReference type="GeneID" id="119727410"/>
<keyword evidence="7 9" id="KW-0675">Receptor</keyword>
<evidence type="ECO:0000313" key="13">
    <source>
        <dbReference type="Proteomes" id="UP000887568"/>
    </source>
</evidence>
<dbReference type="Pfam" id="PF00001">
    <property type="entry name" value="7tm_1"/>
    <property type="match status" value="1"/>
</dbReference>
<feature type="transmembrane region" description="Helical" evidence="10">
    <location>
        <begin position="144"/>
        <end position="166"/>
    </location>
</feature>
<feature type="transmembrane region" description="Helical" evidence="10">
    <location>
        <begin position="244"/>
        <end position="267"/>
    </location>
</feature>
<dbReference type="Gene3D" id="1.20.1070.10">
    <property type="entry name" value="Rhodopsin 7-helix transmembrane proteins"/>
    <property type="match status" value="1"/>
</dbReference>
<feature type="transmembrane region" description="Helical" evidence="10">
    <location>
        <begin position="105"/>
        <end position="123"/>
    </location>
</feature>
<dbReference type="OrthoDB" id="10042731at2759"/>
<dbReference type="AlphaFoldDB" id="A0A913ZVA7"/>
<comment type="subcellular location">
    <subcellularLocation>
        <location evidence="1">Cell membrane</location>
        <topology evidence="1">Multi-pass membrane protein</topology>
    </subcellularLocation>
</comment>
<dbReference type="GO" id="GO:0004930">
    <property type="term" value="F:G protein-coupled receptor activity"/>
    <property type="evidence" value="ECO:0007669"/>
    <property type="project" value="UniProtKB-KW"/>
</dbReference>
<protein>
    <recommendedName>
        <fullName evidence="11">G-protein coupled receptors family 1 profile domain-containing protein</fullName>
    </recommendedName>
</protein>
<keyword evidence="4 10" id="KW-1133">Transmembrane helix</keyword>
<evidence type="ECO:0000256" key="8">
    <source>
        <dbReference type="ARBA" id="ARBA00023224"/>
    </source>
</evidence>
<sequence length="327" mass="36853">MVSSVSADTTANTAMEGDITSNSEKSLEIFVGIFLTIVVLLNFLLNPLMLCVLYRVTTIQTTTKIFMASLTVSDICSGILWFIRVPGLFAGNWLLGEFLCSASGVIGYTFQVMSFLSLVLLTVDRYIAICRPLRYPTLMTVLRSKILVSATWTITVILGILIYGSYDQRRIQQDGSHHLCSWRLNNWRAYIALTSIFLALITICILYVRISLIARNQARRIAAENQAGNGQGGQRINTRSTTTIIIITGTLIITWIPSVILYVISLAATSSTYTIYLLTYFVNTCVLSNTWLNVIIYYLRNRDLRQTLRALLSDWCHRLFHTLHVHV</sequence>
<dbReference type="Proteomes" id="UP000887568">
    <property type="component" value="Unplaced"/>
</dbReference>
<feature type="transmembrane region" description="Helical" evidence="10">
    <location>
        <begin position="273"/>
        <end position="299"/>
    </location>
</feature>
<dbReference type="PROSITE" id="PS00237">
    <property type="entry name" value="G_PROTEIN_RECEP_F1_1"/>
    <property type="match status" value="1"/>
</dbReference>
<proteinExistence type="inferred from homology"/>
<evidence type="ECO:0000256" key="4">
    <source>
        <dbReference type="ARBA" id="ARBA00022989"/>
    </source>
</evidence>
<dbReference type="InterPro" id="IPR050569">
    <property type="entry name" value="TAAR"/>
</dbReference>
<dbReference type="PROSITE" id="PS50262">
    <property type="entry name" value="G_PROTEIN_RECEP_F1_2"/>
    <property type="match status" value="1"/>
</dbReference>
<keyword evidence="2" id="KW-1003">Cell membrane</keyword>
<evidence type="ECO:0000256" key="3">
    <source>
        <dbReference type="ARBA" id="ARBA00022692"/>
    </source>
</evidence>
<evidence type="ECO:0000256" key="2">
    <source>
        <dbReference type="ARBA" id="ARBA00022475"/>
    </source>
</evidence>
<feature type="transmembrane region" description="Helical" evidence="10">
    <location>
        <begin position="65"/>
        <end position="85"/>
    </location>
</feature>
<dbReference type="PANTHER" id="PTHR24249">
    <property type="entry name" value="HISTAMINE RECEPTOR-RELATED G-PROTEIN COUPLED RECEPTOR"/>
    <property type="match status" value="1"/>
</dbReference>
<evidence type="ECO:0000256" key="9">
    <source>
        <dbReference type="RuleBase" id="RU000688"/>
    </source>
</evidence>
<keyword evidence="8 9" id="KW-0807">Transducer</keyword>
<reference evidence="12" key="1">
    <citation type="submission" date="2022-11" db="UniProtKB">
        <authorList>
            <consortium name="EnsemblMetazoa"/>
        </authorList>
    </citation>
    <scope>IDENTIFICATION</scope>
</reference>
<dbReference type="EnsemblMetazoa" id="XM_038199277.1">
    <property type="protein sequence ID" value="XP_038055205.1"/>
    <property type="gene ID" value="LOC119727410"/>
</dbReference>
<feature type="domain" description="G-protein coupled receptors family 1 profile" evidence="11">
    <location>
        <begin position="45"/>
        <end position="297"/>
    </location>
</feature>
<dbReference type="SMART" id="SM01381">
    <property type="entry name" value="7TM_GPCR_Srsx"/>
    <property type="match status" value="1"/>
</dbReference>
<comment type="similarity">
    <text evidence="9">Belongs to the G-protein coupled receptor 1 family.</text>
</comment>
<evidence type="ECO:0000256" key="7">
    <source>
        <dbReference type="ARBA" id="ARBA00023170"/>
    </source>
</evidence>
<evidence type="ECO:0000259" key="11">
    <source>
        <dbReference type="PROSITE" id="PS50262"/>
    </source>
</evidence>
<dbReference type="SUPFAM" id="SSF81321">
    <property type="entry name" value="Family A G protein-coupled receptor-like"/>
    <property type="match status" value="1"/>
</dbReference>
<evidence type="ECO:0000313" key="12">
    <source>
        <dbReference type="EnsemblMetazoa" id="XP_038055205.1"/>
    </source>
</evidence>
<evidence type="ECO:0000256" key="1">
    <source>
        <dbReference type="ARBA" id="ARBA00004651"/>
    </source>
</evidence>